<feature type="region of interest" description="Disordered" evidence="1">
    <location>
        <begin position="43"/>
        <end position="94"/>
    </location>
</feature>
<evidence type="ECO:0000256" key="1">
    <source>
        <dbReference type="SAM" id="MobiDB-lite"/>
    </source>
</evidence>
<keyword evidence="3" id="KW-1185">Reference proteome</keyword>
<feature type="compositionally biased region" description="Polar residues" evidence="1">
    <location>
        <begin position="43"/>
        <end position="56"/>
    </location>
</feature>
<dbReference type="EMBL" id="BPLR01008360">
    <property type="protein sequence ID" value="GIY24155.1"/>
    <property type="molecule type" value="Genomic_DNA"/>
</dbReference>
<gene>
    <name evidence="2" type="ORF">CEXT_262091</name>
</gene>
<proteinExistence type="predicted"/>
<organism evidence="2 3">
    <name type="scientific">Caerostris extrusa</name>
    <name type="common">Bark spider</name>
    <name type="synonym">Caerostris bankana</name>
    <dbReference type="NCBI Taxonomy" id="172846"/>
    <lineage>
        <taxon>Eukaryota</taxon>
        <taxon>Metazoa</taxon>
        <taxon>Ecdysozoa</taxon>
        <taxon>Arthropoda</taxon>
        <taxon>Chelicerata</taxon>
        <taxon>Arachnida</taxon>
        <taxon>Araneae</taxon>
        <taxon>Araneomorphae</taxon>
        <taxon>Entelegynae</taxon>
        <taxon>Araneoidea</taxon>
        <taxon>Araneidae</taxon>
        <taxon>Caerostris</taxon>
    </lineage>
</organism>
<comment type="caution">
    <text evidence="2">The sequence shown here is derived from an EMBL/GenBank/DDBJ whole genome shotgun (WGS) entry which is preliminary data.</text>
</comment>
<evidence type="ECO:0000313" key="2">
    <source>
        <dbReference type="EMBL" id="GIY24155.1"/>
    </source>
</evidence>
<accession>A0AAV4RV19</accession>
<sequence length="183" mass="19563">MNSSMRTFIPPAGLATPTRIRKLISGANSASSDHIWKPTVQNGFAESGSVSNSQDTKAPYPAPKIPTPCPAQDTSTVSGLKTPAPHPAPKAPALYPRPRAQLHVRHPRHRHHIRAPQDTSTICKTSVTDCWGCNSSVSNRAAIKAIPTFPTSALELREPVAGILDVISVSVVAISLKYMKICS</sequence>
<dbReference type="AlphaFoldDB" id="A0AAV4RV19"/>
<evidence type="ECO:0000313" key="3">
    <source>
        <dbReference type="Proteomes" id="UP001054945"/>
    </source>
</evidence>
<name>A0AAV4RV19_CAEEX</name>
<protein>
    <submittedName>
        <fullName evidence="2">Uncharacterized protein</fullName>
    </submittedName>
</protein>
<feature type="compositionally biased region" description="Pro residues" evidence="1">
    <location>
        <begin position="60"/>
        <end position="69"/>
    </location>
</feature>
<dbReference type="Proteomes" id="UP001054945">
    <property type="component" value="Unassembled WGS sequence"/>
</dbReference>
<reference evidence="2 3" key="1">
    <citation type="submission" date="2021-06" db="EMBL/GenBank/DDBJ databases">
        <title>Caerostris extrusa draft genome.</title>
        <authorList>
            <person name="Kono N."/>
            <person name="Arakawa K."/>
        </authorList>
    </citation>
    <scope>NUCLEOTIDE SEQUENCE [LARGE SCALE GENOMIC DNA]</scope>
</reference>